<dbReference type="GO" id="GO:0006397">
    <property type="term" value="P:mRNA processing"/>
    <property type="evidence" value="ECO:0007669"/>
    <property type="project" value="UniProtKB-KW"/>
</dbReference>
<comment type="caution">
    <text evidence="5">The sequence shown here is derived from an EMBL/GenBank/DDBJ whole genome shotgun (WGS) entry which is preliminary data.</text>
</comment>
<evidence type="ECO:0000256" key="1">
    <source>
        <dbReference type="ARBA" id="ARBA00022664"/>
    </source>
</evidence>
<evidence type="ECO:0000256" key="2">
    <source>
        <dbReference type="SAM" id="Coils"/>
    </source>
</evidence>
<dbReference type="PROSITE" id="PS51025">
    <property type="entry name" value="PWI"/>
    <property type="match status" value="1"/>
</dbReference>
<feature type="domain" description="PWI" evidence="4">
    <location>
        <begin position="27"/>
        <end position="125"/>
    </location>
</feature>
<dbReference type="PANTHER" id="PTHR23148:SF0">
    <property type="entry name" value="SERINE_ARGININE REPETITIVE MATRIX PROTEIN 1"/>
    <property type="match status" value="1"/>
</dbReference>
<evidence type="ECO:0000313" key="6">
    <source>
        <dbReference type="Proteomes" id="UP000288805"/>
    </source>
</evidence>
<dbReference type="SUPFAM" id="SSF101233">
    <property type="entry name" value="PWI domain"/>
    <property type="match status" value="1"/>
</dbReference>
<dbReference type="Gene3D" id="1.20.1390.10">
    <property type="entry name" value="PWI domain"/>
    <property type="match status" value="1"/>
</dbReference>
<dbReference type="AlphaFoldDB" id="A0A438G0R1"/>
<dbReference type="InterPro" id="IPR036483">
    <property type="entry name" value="PWI_dom_sf"/>
</dbReference>
<organism evidence="5 6">
    <name type="scientific">Vitis vinifera</name>
    <name type="common">Grape</name>
    <dbReference type="NCBI Taxonomy" id="29760"/>
    <lineage>
        <taxon>Eukaryota</taxon>
        <taxon>Viridiplantae</taxon>
        <taxon>Streptophyta</taxon>
        <taxon>Embryophyta</taxon>
        <taxon>Tracheophyta</taxon>
        <taxon>Spermatophyta</taxon>
        <taxon>Magnoliopsida</taxon>
        <taxon>eudicotyledons</taxon>
        <taxon>Gunneridae</taxon>
        <taxon>Pentapetalae</taxon>
        <taxon>rosids</taxon>
        <taxon>Vitales</taxon>
        <taxon>Vitaceae</taxon>
        <taxon>Viteae</taxon>
        <taxon>Vitis</taxon>
    </lineage>
</organism>
<accession>A0A438G0R1</accession>
<proteinExistence type="predicted"/>
<dbReference type="PANTHER" id="PTHR23148">
    <property type="entry name" value="SERINE/ARGININE REGULATED NUCLEAR MATRIX PROTEIN"/>
    <property type="match status" value="1"/>
</dbReference>
<evidence type="ECO:0000313" key="5">
    <source>
        <dbReference type="EMBL" id="RVW65807.1"/>
    </source>
</evidence>
<gene>
    <name evidence="5" type="primary">Srrm1</name>
    <name evidence="5" type="ORF">CK203_007456</name>
</gene>
<evidence type="ECO:0000259" key="4">
    <source>
        <dbReference type="PROSITE" id="PS51025"/>
    </source>
</evidence>
<dbReference type="EMBL" id="QGNW01000684">
    <property type="protein sequence ID" value="RVW65807.1"/>
    <property type="molecule type" value="Genomic_DNA"/>
</dbReference>
<protein>
    <submittedName>
        <fullName evidence="5">Serine/arginine repetitive matrix protein 1</fullName>
    </submittedName>
</protein>
<keyword evidence="1" id="KW-0507">mRNA processing</keyword>
<dbReference type="InterPro" id="IPR052225">
    <property type="entry name" value="Ser/Arg_repetitive_matrix"/>
</dbReference>
<dbReference type="InterPro" id="IPR002483">
    <property type="entry name" value="PWI_dom"/>
</dbReference>
<feature type="compositionally biased region" description="Basic and acidic residues" evidence="3">
    <location>
        <begin position="192"/>
        <end position="204"/>
    </location>
</feature>
<dbReference type="Pfam" id="PF01480">
    <property type="entry name" value="PWI"/>
    <property type="match status" value="1"/>
</dbReference>
<feature type="coiled-coil region" evidence="2">
    <location>
        <begin position="123"/>
        <end position="165"/>
    </location>
</feature>
<dbReference type="SMART" id="SM00311">
    <property type="entry name" value="PWI"/>
    <property type="match status" value="1"/>
</dbReference>
<keyword evidence="2" id="KW-0175">Coiled coil</keyword>
<sequence>MSGGFFRGTSADQDTRFSNKQAKLLKSQKFAPELDHLVDVTKVKMDVIRPWIANRVTELLGFEDEVLINFIYGLLDRKDVNGKEVQISLTGFMEKNTGKFMKELWALLLSAQKNASGVPQQFLDAKEEETRRKKVEADRIANEIEKKKEKEIKELEQEKMKKMDGGIDNSKVTNAVLEPISKHMLPMSSNAHSKDDKGTEERNGLRGRNRLGMENVSIFAYGVSNISRGGSWNLNGFTVFCTMFDVQNPLLNMVSLTSAGAIPVADGRINPRFLEIVLSTVYHHL</sequence>
<dbReference type="Proteomes" id="UP000288805">
    <property type="component" value="Unassembled WGS sequence"/>
</dbReference>
<feature type="region of interest" description="Disordered" evidence="3">
    <location>
        <begin position="186"/>
        <end position="205"/>
    </location>
</feature>
<evidence type="ECO:0000256" key="3">
    <source>
        <dbReference type="SAM" id="MobiDB-lite"/>
    </source>
</evidence>
<reference evidence="5 6" key="1">
    <citation type="journal article" date="2018" name="PLoS Genet.">
        <title>Population sequencing reveals clonal diversity and ancestral inbreeding in the grapevine cultivar Chardonnay.</title>
        <authorList>
            <person name="Roach M.J."/>
            <person name="Johnson D.L."/>
            <person name="Bohlmann J."/>
            <person name="van Vuuren H.J."/>
            <person name="Jones S.J."/>
            <person name="Pretorius I.S."/>
            <person name="Schmidt S.A."/>
            <person name="Borneman A.R."/>
        </authorList>
    </citation>
    <scope>NUCLEOTIDE SEQUENCE [LARGE SCALE GENOMIC DNA]</scope>
    <source>
        <strain evidence="6">cv. Chardonnay</strain>
        <tissue evidence="5">Leaf</tissue>
    </source>
</reference>
<name>A0A438G0R1_VITVI</name>